<organism evidence="2 3">
    <name type="scientific">Candidatus Desantisbacteria bacterium CG1_02_38_46</name>
    <dbReference type="NCBI Taxonomy" id="1817893"/>
    <lineage>
        <taxon>Bacteria</taxon>
        <taxon>Candidatus Desantisiibacteriota</taxon>
    </lineage>
</organism>
<dbReference type="AlphaFoldDB" id="A0A1J4SA78"/>
<evidence type="ECO:0000259" key="1">
    <source>
        <dbReference type="Pfam" id="PF05168"/>
    </source>
</evidence>
<protein>
    <recommendedName>
        <fullName evidence="1">HEPN domain-containing protein</fullName>
    </recommendedName>
</protein>
<evidence type="ECO:0000313" key="3">
    <source>
        <dbReference type="Proteomes" id="UP000182278"/>
    </source>
</evidence>
<dbReference type="Proteomes" id="UP000182278">
    <property type="component" value="Unassembled WGS sequence"/>
</dbReference>
<dbReference type="Gene3D" id="1.20.120.330">
    <property type="entry name" value="Nucleotidyltransferases domain 2"/>
    <property type="match status" value="1"/>
</dbReference>
<feature type="domain" description="HEPN" evidence="1">
    <location>
        <begin position="19"/>
        <end position="132"/>
    </location>
</feature>
<evidence type="ECO:0000313" key="2">
    <source>
        <dbReference type="EMBL" id="OIN96208.1"/>
    </source>
</evidence>
<dbReference type="Pfam" id="PF05168">
    <property type="entry name" value="HEPN"/>
    <property type="match status" value="1"/>
</dbReference>
<gene>
    <name evidence="2" type="ORF">AUJ66_07170</name>
</gene>
<proteinExistence type="predicted"/>
<reference evidence="2 3" key="1">
    <citation type="journal article" date="2016" name="Environ. Microbiol.">
        <title>Genomic resolution of a cold subsurface aquifer community provides metabolic insights for novel microbes adapted to high CO concentrations.</title>
        <authorList>
            <person name="Probst A.J."/>
            <person name="Castelle C.J."/>
            <person name="Singh A."/>
            <person name="Brown C.T."/>
            <person name="Anantharaman K."/>
            <person name="Sharon I."/>
            <person name="Hug L.A."/>
            <person name="Burstein D."/>
            <person name="Emerson J.B."/>
            <person name="Thomas B.C."/>
            <person name="Banfield J.F."/>
        </authorList>
    </citation>
    <scope>NUCLEOTIDE SEQUENCE [LARGE SCALE GENOMIC DNA]</scope>
    <source>
        <strain evidence="2">CG1_02_38_46</strain>
    </source>
</reference>
<comment type="caution">
    <text evidence="2">The sequence shown here is derived from an EMBL/GenBank/DDBJ whole genome shotgun (WGS) entry which is preliminary data.</text>
</comment>
<accession>A0A1J4SA78</accession>
<dbReference type="EMBL" id="MNUO01000108">
    <property type="protein sequence ID" value="OIN96208.1"/>
    <property type="molecule type" value="Genomic_DNA"/>
</dbReference>
<dbReference type="STRING" id="1817893.AUJ66_07170"/>
<dbReference type="InterPro" id="IPR007842">
    <property type="entry name" value="HEPN_dom"/>
</dbReference>
<dbReference type="SUPFAM" id="SSF81593">
    <property type="entry name" value="Nucleotidyltransferase substrate binding subunit/domain"/>
    <property type="match status" value="1"/>
</dbReference>
<name>A0A1J4SA78_9BACT</name>
<sequence length="138" mass="16250">MNPKKIPFQKIEHSRFAIYLKKAKDFYQSMLRAYSDNNWHSVGLEAVHCAISATDALLVYRAGIRCTSQRHLDIVDVLVDQIKTEKSQENIRTLIKILEMKNLVEYEDRLFTQKEASEILKRTERYFSWVKNQLPSDV</sequence>